<evidence type="ECO:0000256" key="2">
    <source>
        <dbReference type="ARBA" id="ARBA00022448"/>
    </source>
</evidence>
<keyword evidence="10" id="KW-1185">Reference proteome</keyword>
<feature type="domain" description="ABC transmembrane type-1" evidence="8">
    <location>
        <begin position="76"/>
        <end position="262"/>
    </location>
</feature>
<evidence type="ECO:0000313" key="9">
    <source>
        <dbReference type="EMBL" id="MBO7747029.1"/>
    </source>
</evidence>
<keyword evidence="6 7" id="KW-0472">Membrane</keyword>
<evidence type="ECO:0000259" key="8">
    <source>
        <dbReference type="PROSITE" id="PS50928"/>
    </source>
</evidence>
<comment type="similarity">
    <text evidence="7">Belongs to the binding-protein-dependent transport system permease family.</text>
</comment>
<proteinExistence type="inferred from homology"/>
<dbReference type="Gene3D" id="1.10.3720.10">
    <property type="entry name" value="MetI-like"/>
    <property type="match status" value="1"/>
</dbReference>
<dbReference type="RefSeq" id="WP_208849764.1">
    <property type="nucleotide sequence ID" value="NZ_JAGGDJ010000026.1"/>
</dbReference>
<dbReference type="PANTHER" id="PTHR43386">
    <property type="entry name" value="OLIGOPEPTIDE TRANSPORT SYSTEM PERMEASE PROTEIN APPC"/>
    <property type="match status" value="1"/>
</dbReference>
<feature type="transmembrane region" description="Helical" evidence="7">
    <location>
        <begin position="249"/>
        <end position="273"/>
    </location>
</feature>
<feature type="transmembrane region" description="Helical" evidence="7">
    <location>
        <begin position="197"/>
        <end position="222"/>
    </location>
</feature>
<evidence type="ECO:0000256" key="7">
    <source>
        <dbReference type="RuleBase" id="RU363032"/>
    </source>
</evidence>
<evidence type="ECO:0000256" key="5">
    <source>
        <dbReference type="ARBA" id="ARBA00022989"/>
    </source>
</evidence>
<protein>
    <submittedName>
        <fullName evidence="9">ABC transporter permease</fullName>
    </submittedName>
</protein>
<keyword evidence="2 7" id="KW-0813">Transport</keyword>
<accession>A0ABS3WFD8</accession>
<dbReference type="PROSITE" id="PS50928">
    <property type="entry name" value="ABC_TM1"/>
    <property type="match status" value="1"/>
</dbReference>
<feature type="transmembrane region" description="Helical" evidence="7">
    <location>
        <begin position="79"/>
        <end position="104"/>
    </location>
</feature>
<evidence type="ECO:0000313" key="10">
    <source>
        <dbReference type="Proteomes" id="UP000670947"/>
    </source>
</evidence>
<name>A0ABS3WFD8_9BACL</name>
<dbReference type="PANTHER" id="PTHR43386:SF1">
    <property type="entry name" value="D,D-DIPEPTIDE TRANSPORT SYSTEM PERMEASE PROTEIN DDPC-RELATED"/>
    <property type="match status" value="1"/>
</dbReference>
<evidence type="ECO:0000256" key="3">
    <source>
        <dbReference type="ARBA" id="ARBA00022475"/>
    </source>
</evidence>
<gene>
    <name evidence="9" type="ORF">I8J29_22760</name>
</gene>
<dbReference type="Pfam" id="PF12911">
    <property type="entry name" value="OppC_N"/>
    <property type="match status" value="1"/>
</dbReference>
<comment type="caution">
    <text evidence="9">The sequence shown here is derived from an EMBL/GenBank/DDBJ whole genome shotgun (WGS) entry which is preliminary data.</text>
</comment>
<sequence length="283" mass="31232">MRGMIDFFRIICYNKRSLIGLIILIIFILMATVGPFIFKLNMTVDYNNRYLSPSLEHWLGTDFAGRDTFVQLVHGSKEVLLVGLLAAFFTLFVGALLGTISGLIGGRLDAAIMLVTNLFLTIPSFPILIIMAAIFSIRDPISFALVLSAWSWPGLTRAVRSQIISLKERDFIVICKVMGMSKPHIIFKELMPSITSFLSISFIMTMRGAITGSVGIMMLGLAPYSPTNWGQMLNLAVSQTGGIFNPLGFIYLFSPILCLALFQLGSIFFANGIDEALNPRLRG</sequence>
<evidence type="ECO:0000256" key="4">
    <source>
        <dbReference type="ARBA" id="ARBA00022692"/>
    </source>
</evidence>
<dbReference type="CDD" id="cd06261">
    <property type="entry name" value="TM_PBP2"/>
    <property type="match status" value="1"/>
</dbReference>
<dbReference type="Pfam" id="PF00528">
    <property type="entry name" value="BPD_transp_1"/>
    <property type="match status" value="1"/>
</dbReference>
<dbReference type="SUPFAM" id="SSF161098">
    <property type="entry name" value="MetI-like"/>
    <property type="match status" value="1"/>
</dbReference>
<comment type="subcellular location">
    <subcellularLocation>
        <location evidence="1 7">Cell membrane</location>
        <topology evidence="1 7">Multi-pass membrane protein</topology>
    </subcellularLocation>
</comment>
<feature type="transmembrane region" description="Helical" evidence="7">
    <location>
        <begin position="18"/>
        <end position="38"/>
    </location>
</feature>
<keyword evidence="4 7" id="KW-0812">Transmembrane</keyword>
<dbReference type="InterPro" id="IPR035906">
    <property type="entry name" value="MetI-like_sf"/>
</dbReference>
<keyword evidence="3" id="KW-1003">Cell membrane</keyword>
<dbReference type="InterPro" id="IPR000515">
    <property type="entry name" value="MetI-like"/>
</dbReference>
<organism evidence="9 10">
    <name type="scientific">Paenibacillus artemisiicola</name>
    <dbReference type="NCBI Taxonomy" id="1172618"/>
    <lineage>
        <taxon>Bacteria</taxon>
        <taxon>Bacillati</taxon>
        <taxon>Bacillota</taxon>
        <taxon>Bacilli</taxon>
        <taxon>Bacillales</taxon>
        <taxon>Paenibacillaceae</taxon>
        <taxon>Paenibacillus</taxon>
    </lineage>
</organism>
<dbReference type="Proteomes" id="UP000670947">
    <property type="component" value="Unassembled WGS sequence"/>
</dbReference>
<dbReference type="InterPro" id="IPR025966">
    <property type="entry name" value="OppC_N"/>
</dbReference>
<feature type="transmembrane region" description="Helical" evidence="7">
    <location>
        <begin position="111"/>
        <end position="135"/>
    </location>
</feature>
<reference evidence="9 10" key="1">
    <citation type="submission" date="2021-03" db="EMBL/GenBank/DDBJ databases">
        <title>Paenibacillus artemisicola MWE-103 whole genome sequence.</title>
        <authorList>
            <person name="Ham Y.J."/>
        </authorList>
    </citation>
    <scope>NUCLEOTIDE SEQUENCE [LARGE SCALE GENOMIC DNA]</scope>
    <source>
        <strain evidence="9 10">MWE-103</strain>
    </source>
</reference>
<evidence type="ECO:0000256" key="6">
    <source>
        <dbReference type="ARBA" id="ARBA00023136"/>
    </source>
</evidence>
<dbReference type="InterPro" id="IPR050366">
    <property type="entry name" value="BP-dependent_transpt_permease"/>
</dbReference>
<evidence type="ECO:0000256" key="1">
    <source>
        <dbReference type="ARBA" id="ARBA00004651"/>
    </source>
</evidence>
<keyword evidence="5 7" id="KW-1133">Transmembrane helix</keyword>
<dbReference type="EMBL" id="JAGGDJ010000026">
    <property type="protein sequence ID" value="MBO7747029.1"/>
    <property type="molecule type" value="Genomic_DNA"/>
</dbReference>